<evidence type="ECO:0000313" key="2">
    <source>
        <dbReference type="Proteomes" id="UP000242886"/>
    </source>
</evidence>
<proteinExistence type="predicted"/>
<evidence type="ECO:0000313" key="1">
    <source>
        <dbReference type="EMBL" id="SMB28596.1"/>
    </source>
</evidence>
<gene>
    <name evidence="1" type="ORF">SDENCHOL_20661</name>
</gene>
<protein>
    <submittedName>
        <fullName evidence="1">Uncharacterized protein</fullName>
    </submittedName>
</protein>
<organism evidence="1 2">
    <name type="scientific">Sterolibacterium denitrificans</name>
    <dbReference type="NCBI Taxonomy" id="157592"/>
    <lineage>
        <taxon>Bacteria</taxon>
        <taxon>Pseudomonadati</taxon>
        <taxon>Pseudomonadota</taxon>
        <taxon>Betaproteobacteria</taxon>
        <taxon>Nitrosomonadales</taxon>
        <taxon>Sterolibacteriaceae</taxon>
        <taxon>Sterolibacterium</taxon>
    </lineage>
</organism>
<dbReference type="AlphaFoldDB" id="A0A7Z7HS06"/>
<accession>A0A7Z7HS06</accession>
<dbReference type="Proteomes" id="UP000242886">
    <property type="component" value="Chromosome SDENCHOL"/>
</dbReference>
<name>A0A7Z7HS06_9PROT</name>
<dbReference type="RefSeq" id="WP_154717138.1">
    <property type="nucleotide sequence ID" value="NZ_LT837803.1"/>
</dbReference>
<sequence length="68" mass="7454">MEKHTPKDHQNHGADEPCGCWIGTGEAIVCPTCGAAYLPANVKHFPRWHCYDCEGLVYAQATGMPELP</sequence>
<keyword evidence="2" id="KW-1185">Reference proteome</keyword>
<reference evidence="1" key="1">
    <citation type="submission" date="2017-03" db="EMBL/GenBank/DDBJ databases">
        <authorList>
            <consortium name="AG Boll"/>
        </authorList>
    </citation>
    <scope>NUCLEOTIDE SEQUENCE [LARGE SCALE GENOMIC DNA]</scope>
    <source>
        <strain evidence="1">Chol</strain>
    </source>
</reference>
<dbReference type="EMBL" id="LT837803">
    <property type="protein sequence ID" value="SMB28596.1"/>
    <property type="molecule type" value="Genomic_DNA"/>
</dbReference>